<dbReference type="Proteomes" id="UP000693970">
    <property type="component" value="Unassembled WGS sequence"/>
</dbReference>
<keyword evidence="2" id="KW-1185">Reference proteome</keyword>
<dbReference type="AlphaFoldDB" id="A0A9K3M6Q4"/>
<evidence type="ECO:0000313" key="2">
    <source>
        <dbReference type="Proteomes" id="UP000693970"/>
    </source>
</evidence>
<accession>A0A9K3M6Q4</accession>
<comment type="caution">
    <text evidence="1">The sequence shown here is derived from an EMBL/GenBank/DDBJ whole genome shotgun (WGS) entry which is preliminary data.</text>
</comment>
<protein>
    <submittedName>
        <fullName evidence="1">Uncharacterized protein</fullName>
    </submittedName>
</protein>
<dbReference type="OrthoDB" id="10483839at2759"/>
<name>A0A9K3M6Q4_9STRA</name>
<organism evidence="1 2">
    <name type="scientific">Nitzschia inconspicua</name>
    <dbReference type="NCBI Taxonomy" id="303405"/>
    <lineage>
        <taxon>Eukaryota</taxon>
        <taxon>Sar</taxon>
        <taxon>Stramenopiles</taxon>
        <taxon>Ochrophyta</taxon>
        <taxon>Bacillariophyta</taxon>
        <taxon>Bacillariophyceae</taxon>
        <taxon>Bacillariophycidae</taxon>
        <taxon>Bacillariales</taxon>
        <taxon>Bacillariaceae</taxon>
        <taxon>Nitzschia</taxon>
    </lineage>
</organism>
<gene>
    <name evidence="1" type="ORF">IV203_013708</name>
</gene>
<sequence>MSLLHRPFLFSIRSSSIGSSSALRRCRRTFFASSTDHTRLLQEAEVHCLVEEDDNDTGINRRQYVLVDYGMDLATVKKVPQLHLGRLFLEGNTIYGAKVVNRTLGECSVVCGKLLEAALEDVRKQQTSSRGDTEIKALATLHGLSDYVMKQTGDIPTTIVDIAQNKSDSTTDAQAWETICHNFVMEGLSGEAKLYQKYNGIFSHIEHQRDTSDYAKTCAGSMAVFRFA</sequence>
<proteinExistence type="predicted"/>
<evidence type="ECO:0000313" key="1">
    <source>
        <dbReference type="EMBL" id="KAG7374613.1"/>
    </source>
</evidence>
<dbReference type="EMBL" id="JAGRRH010000001">
    <property type="protein sequence ID" value="KAG7374613.1"/>
    <property type="molecule type" value="Genomic_DNA"/>
</dbReference>
<reference evidence="1" key="2">
    <citation type="submission" date="2021-04" db="EMBL/GenBank/DDBJ databases">
        <authorList>
            <person name="Podell S."/>
        </authorList>
    </citation>
    <scope>NUCLEOTIDE SEQUENCE</scope>
    <source>
        <strain evidence="1">Hildebrandi</strain>
    </source>
</reference>
<reference evidence="1" key="1">
    <citation type="journal article" date="2021" name="Sci. Rep.">
        <title>Diploid genomic architecture of Nitzschia inconspicua, an elite biomass production diatom.</title>
        <authorList>
            <person name="Oliver A."/>
            <person name="Podell S."/>
            <person name="Pinowska A."/>
            <person name="Traller J.C."/>
            <person name="Smith S.R."/>
            <person name="McClure R."/>
            <person name="Beliaev A."/>
            <person name="Bohutskyi P."/>
            <person name="Hill E.A."/>
            <person name="Rabines A."/>
            <person name="Zheng H."/>
            <person name="Allen L.Z."/>
            <person name="Kuo A."/>
            <person name="Grigoriev I.V."/>
            <person name="Allen A.E."/>
            <person name="Hazlebeck D."/>
            <person name="Allen E.E."/>
        </authorList>
    </citation>
    <scope>NUCLEOTIDE SEQUENCE</scope>
    <source>
        <strain evidence="1">Hildebrandi</strain>
    </source>
</reference>